<comment type="caution">
    <text evidence="1">The sequence shown here is derived from an EMBL/GenBank/DDBJ whole genome shotgun (WGS) entry which is preliminary data.</text>
</comment>
<evidence type="ECO:0000313" key="1">
    <source>
        <dbReference type="EMBL" id="CAL7933855.1"/>
    </source>
</evidence>
<proteinExistence type="predicted"/>
<sequence>MAGVVKFVNDIYYDPFKWSVVKSIGMFILGIKIAIECKGMNLMLPIS</sequence>
<accession>A0ABP1N2G6</accession>
<gene>
    <name evidence="1" type="ORF">XYLVIOL_LOCUS691</name>
</gene>
<protein>
    <submittedName>
        <fullName evidence="1">Uncharacterized protein</fullName>
    </submittedName>
</protein>
<organism evidence="1 2">
    <name type="scientific">Xylocopa violacea</name>
    <name type="common">Violet carpenter bee</name>
    <name type="synonym">Apis violacea</name>
    <dbReference type="NCBI Taxonomy" id="135666"/>
    <lineage>
        <taxon>Eukaryota</taxon>
        <taxon>Metazoa</taxon>
        <taxon>Ecdysozoa</taxon>
        <taxon>Arthropoda</taxon>
        <taxon>Hexapoda</taxon>
        <taxon>Insecta</taxon>
        <taxon>Pterygota</taxon>
        <taxon>Neoptera</taxon>
        <taxon>Endopterygota</taxon>
        <taxon>Hymenoptera</taxon>
        <taxon>Apocrita</taxon>
        <taxon>Aculeata</taxon>
        <taxon>Apoidea</taxon>
        <taxon>Anthophila</taxon>
        <taxon>Apidae</taxon>
        <taxon>Xylocopa</taxon>
        <taxon>Xylocopa</taxon>
    </lineage>
</organism>
<name>A0ABP1N2G6_XYLVO</name>
<evidence type="ECO:0000313" key="2">
    <source>
        <dbReference type="Proteomes" id="UP001642520"/>
    </source>
</evidence>
<reference evidence="1 2" key="1">
    <citation type="submission" date="2024-08" db="EMBL/GenBank/DDBJ databases">
        <authorList>
            <person name="Will J Nash"/>
            <person name="Angela Man"/>
            <person name="Seanna McTaggart"/>
            <person name="Kendall Baker"/>
            <person name="Tom Barker"/>
            <person name="Leah Catchpole"/>
            <person name="Alex Durrant"/>
            <person name="Karim Gharbi"/>
            <person name="Naomi Irish"/>
            <person name="Gemy Kaithakottil"/>
            <person name="Debby Ku"/>
            <person name="Aaliyah Providence"/>
            <person name="Felix Shaw"/>
            <person name="David Swarbreck"/>
            <person name="Chris Watkins"/>
            <person name="Ann M. McCartney"/>
            <person name="Giulio Formenti"/>
            <person name="Alice Mouton"/>
            <person name="Noel Vella"/>
            <person name="Bjorn M von Reumont"/>
            <person name="Adriana Vella"/>
            <person name="Wilfried Haerty"/>
        </authorList>
    </citation>
    <scope>NUCLEOTIDE SEQUENCE [LARGE SCALE GENOMIC DNA]</scope>
</reference>
<dbReference type="Proteomes" id="UP001642520">
    <property type="component" value="Unassembled WGS sequence"/>
</dbReference>
<dbReference type="EMBL" id="CAXAJV020001281">
    <property type="protein sequence ID" value="CAL7933855.1"/>
    <property type="molecule type" value="Genomic_DNA"/>
</dbReference>
<keyword evidence="2" id="KW-1185">Reference proteome</keyword>